<protein>
    <submittedName>
        <fullName evidence="2">Uncharacterized protein</fullName>
    </submittedName>
</protein>
<proteinExistence type="predicted"/>
<feature type="region of interest" description="Disordered" evidence="1">
    <location>
        <begin position="205"/>
        <end position="239"/>
    </location>
</feature>
<feature type="compositionally biased region" description="Polar residues" evidence="1">
    <location>
        <begin position="390"/>
        <end position="408"/>
    </location>
</feature>
<dbReference type="EMBL" id="JBFTWV010000001">
    <property type="protein sequence ID" value="KAL2801454.1"/>
    <property type="molecule type" value="Genomic_DNA"/>
</dbReference>
<feature type="region of interest" description="Disordered" evidence="1">
    <location>
        <begin position="327"/>
        <end position="355"/>
    </location>
</feature>
<feature type="compositionally biased region" description="Basic and acidic residues" evidence="1">
    <location>
        <begin position="487"/>
        <end position="504"/>
    </location>
</feature>
<feature type="compositionally biased region" description="Polar residues" evidence="1">
    <location>
        <begin position="589"/>
        <end position="605"/>
    </location>
</feature>
<evidence type="ECO:0000313" key="2">
    <source>
        <dbReference type="EMBL" id="KAL2801454.1"/>
    </source>
</evidence>
<sequence>MGFFFCPRLRKYQRASGSSDYQLDRFESLSSSHGNPEGDHDMSSVLVGAIILTGVGISSSVGEQTRSPHRSDSSGGLSSRLRRRFSRDARDVYRRPNRPERGPKVPFLHFASNSGVHPAQVTSYDLGSSLMSEREYDSDAQYIATPKQPTYATEYPPGRPRNGMAITPRRPTQPFHEPDLEPSREPAFGLTMDARGCANEQAPYHWEQNEPQQSWRSRDHEFRGPQQPQESPYSSSPNIDLVTFRGKQLSPSPSISRAWAQERPAPGPGLRVPDIHRPHTPVVTGRSIAPKNSFEDIAVQQPGYGYEPAAPSYTGHHAPQQQAYTTSAESIHGCPPQLSVRKRNQRPRREMAPDERSVHLGEMNIPRMLASSGSTSNLLARHPDFDEYQPASNPGTWSASRYQGTNHPTVMAPIWDAPEGNPNGNQGPRSPYSRNDSVSSVGIDHERNFLDCPQDSQQKPECMSLHIRGKSSHSEETRNSAQSRGSRTADENHGLASRITEKPGSDQSMGAAGHESLEEDDATSPRKTSIGWLSEGRRVGYGYTLVPPEHTSEGQQQMQGEFGSPRGCDSVKDSPKGSKAAEHELADIHQTQKTRNARNGMSKTSESSFDLSGILQKLNLPRWTGTNFALKTSNNSDAGSCDSGGSSLFGIFSNKKKAHEQPGPHIEEENPGEFCSWVRVSQSLGEQPAAAAQQDSIRSREHAEAQLIDKLATLRRRGGAWATKRKVSEIARNIERRAVAKLAASAEQFPAVQRTATRVLRLKGPTSIDHVGRMHDDKPIFATSQLDGNEEPGYFRAAAHQRTSSASSGDWDSLYEECLEERSIPE</sequence>
<feature type="compositionally biased region" description="Low complexity" evidence="1">
    <location>
        <begin position="225"/>
        <end position="237"/>
    </location>
</feature>
<feature type="region of interest" description="Disordered" evidence="1">
    <location>
        <begin position="543"/>
        <end position="605"/>
    </location>
</feature>
<feature type="compositionally biased region" description="Basic and acidic residues" evidence="1">
    <location>
        <begin position="569"/>
        <end position="587"/>
    </location>
</feature>
<evidence type="ECO:0000256" key="1">
    <source>
        <dbReference type="SAM" id="MobiDB-lite"/>
    </source>
</evidence>
<feature type="region of interest" description="Disordered" evidence="1">
    <location>
        <begin position="60"/>
        <end position="106"/>
    </location>
</feature>
<feature type="compositionally biased region" description="Polar residues" evidence="1">
    <location>
        <begin position="422"/>
        <end position="439"/>
    </location>
</feature>
<evidence type="ECO:0000313" key="3">
    <source>
        <dbReference type="Proteomes" id="UP001610563"/>
    </source>
</evidence>
<feature type="region of interest" description="Disordered" evidence="1">
    <location>
        <begin position="467"/>
        <end position="531"/>
    </location>
</feature>
<organism evidence="2 3">
    <name type="scientific">Aspergillus keveii</name>
    <dbReference type="NCBI Taxonomy" id="714993"/>
    <lineage>
        <taxon>Eukaryota</taxon>
        <taxon>Fungi</taxon>
        <taxon>Dikarya</taxon>
        <taxon>Ascomycota</taxon>
        <taxon>Pezizomycotina</taxon>
        <taxon>Eurotiomycetes</taxon>
        <taxon>Eurotiomycetidae</taxon>
        <taxon>Eurotiales</taxon>
        <taxon>Aspergillaceae</taxon>
        <taxon>Aspergillus</taxon>
        <taxon>Aspergillus subgen. Nidulantes</taxon>
    </lineage>
</organism>
<dbReference type="Proteomes" id="UP001610563">
    <property type="component" value="Unassembled WGS sequence"/>
</dbReference>
<feature type="region of interest" description="Disordered" evidence="1">
    <location>
        <begin position="380"/>
        <end position="439"/>
    </location>
</feature>
<name>A0ABR4GQW7_9EURO</name>
<accession>A0ABR4GQW7</accession>
<feature type="compositionally biased region" description="Basic and acidic residues" evidence="1">
    <location>
        <begin position="86"/>
        <end position="103"/>
    </location>
</feature>
<gene>
    <name evidence="2" type="ORF">BJX66DRAFT_12242</name>
</gene>
<comment type="caution">
    <text evidence="2">The sequence shown here is derived from an EMBL/GenBank/DDBJ whole genome shotgun (WGS) entry which is preliminary data.</text>
</comment>
<reference evidence="2 3" key="1">
    <citation type="submission" date="2024-07" db="EMBL/GenBank/DDBJ databases">
        <title>Section-level genome sequencing and comparative genomics of Aspergillus sections Usti and Cavernicolus.</title>
        <authorList>
            <consortium name="Lawrence Berkeley National Laboratory"/>
            <person name="Nybo J.L."/>
            <person name="Vesth T.C."/>
            <person name="Theobald S."/>
            <person name="Frisvad J.C."/>
            <person name="Larsen T.O."/>
            <person name="Kjaerboelling I."/>
            <person name="Rothschild-Mancinelli K."/>
            <person name="Lyhne E.K."/>
            <person name="Kogle M.E."/>
            <person name="Barry K."/>
            <person name="Clum A."/>
            <person name="Na H."/>
            <person name="Ledsgaard L."/>
            <person name="Lin J."/>
            <person name="Lipzen A."/>
            <person name="Kuo A."/>
            <person name="Riley R."/>
            <person name="Mondo S."/>
            <person name="Labutti K."/>
            <person name="Haridas S."/>
            <person name="Pangalinan J."/>
            <person name="Salamov A.A."/>
            <person name="Simmons B.A."/>
            <person name="Magnuson J.K."/>
            <person name="Chen J."/>
            <person name="Drula E."/>
            <person name="Henrissat B."/>
            <person name="Wiebenga A."/>
            <person name="Lubbers R.J."/>
            <person name="Gomes A.C."/>
            <person name="Makela M.R."/>
            <person name="Stajich J."/>
            <person name="Grigoriev I.V."/>
            <person name="Mortensen U.H."/>
            <person name="De Vries R.P."/>
            <person name="Baker S.E."/>
            <person name="Andersen M.R."/>
        </authorList>
    </citation>
    <scope>NUCLEOTIDE SEQUENCE [LARGE SCALE GENOMIC DNA]</scope>
    <source>
        <strain evidence="2 3">CBS 209.92</strain>
    </source>
</reference>
<keyword evidence="3" id="KW-1185">Reference proteome</keyword>